<reference evidence="1" key="1">
    <citation type="journal article" date="2012" name="PLoS ONE">
        <title>Gene sets for utilization of primary and secondary nutrition supplies in the distal gut of endangered iberian lynx.</title>
        <authorList>
            <person name="Alcaide M."/>
            <person name="Messina E."/>
            <person name="Richter M."/>
            <person name="Bargiela R."/>
            <person name="Peplies J."/>
            <person name="Huws S.A."/>
            <person name="Newbold C.J."/>
            <person name="Golyshin P.N."/>
            <person name="Simon M.A."/>
            <person name="Lopez G."/>
            <person name="Yakimov M.M."/>
            <person name="Ferrer M."/>
        </authorList>
    </citation>
    <scope>NUCLEOTIDE SEQUENCE</scope>
</reference>
<protein>
    <submittedName>
        <fullName evidence="1">Uncharacterized protein</fullName>
    </submittedName>
</protein>
<proteinExistence type="predicted"/>
<sequence length="65" mass="8004">MLFPYWLFPAPAPWDWLRLLRLWSVQGVVRPMVFLLKRRLPWKLPTALTRWFSIKQALLQRADRR</sequence>
<dbReference type="EMBL" id="AMCI01008013">
    <property type="protein sequence ID" value="EJW91694.1"/>
    <property type="molecule type" value="Genomic_DNA"/>
</dbReference>
<evidence type="ECO:0000313" key="1">
    <source>
        <dbReference type="EMBL" id="EJW91694.1"/>
    </source>
</evidence>
<dbReference type="AlphaFoldDB" id="J9FWH7"/>
<organism evidence="1">
    <name type="scientific">gut metagenome</name>
    <dbReference type="NCBI Taxonomy" id="749906"/>
    <lineage>
        <taxon>unclassified sequences</taxon>
        <taxon>metagenomes</taxon>
        <taxon>organismal metagenomes</taxon>
    </lineage>
</organism>
<accession>J9FWH7</accession>
<name>J9FWH7_9ZZZZ</name>
<gene>
    <name evidence="1" type="ORF">EVA_20199</name>
</gene>
<comment type="caution">
    <text evidence="1">The sequence shown here is derived from an EMBL/GenBank/DDBJ whole genome shotgun (WGS) entry which is preliminary data.</text>
</comment>